<keyword evidence="7" id="KW-1185">Reference proteome</keyword>
<dbReference type="InterPro" id="IPR027437">
    <property type="entry name" value="Rbsml_uS13_C"/>
</dbReference>
<dbReference type="PIRSF" id="PIRSF002134">
    <property type="entry name" value="Ribosomal_S13"/>
    <property type="match status" value="1"/>
</dbReference>
<feature type="compositionally biased region" description="Polar residues" evidence="5">
    <location>
        <begin position="102"/>
        <end position="112"/>
    </location>
</feature>
<gene>
    <name evidence="6" type="ORF">B0J12DRAFT_228626</name>
</gene>
<keyword evidence="2 4" id="KW-0689">Ribosomal protein</keyword>
<keyword evidence="3 4" id="KW-0687">Ribonucleoprotein</keyword>
<evidence type="ECO:0000256" key="5">
    <source>
        <dbReference type="SAM" id="MobiDB-lite"/>
    </source>
</evidence>
<sequence>MVFILGANFIETRFVKKALESFYGIGPNVSKRIMGRFHIHKRATVGELDNQQLLDLNSHLSNMKIENDLRRSIVDNIKRLRDMGTYRGRRHAMGLPVRGQRTRTQISTARKLNQTERRG</sequence>
<dbReference type="PANTHER" id="PTHR10871">
    <property type="entry name" value="30S RIBOSOMAL PROTEIN S13/40S RIBOSOMAL PROTEIN S18"/>
    <property type="match status" value="1"/>
</dbReference>
<organism evidence="6 7">
    <name type="scientific">Macrophomina phaseolina</name>
    <dbReference type="NCBI Taxonomy" id="35725"/>
    <lineage>
        <taxon>Eukaryota</taxon>
        <taxon>Fungi</taxon>
        <taxon>Dikarya</taxon>
        <taxon>Ascomycota</taxon>
        <taxon>Pezizomycotina</taxon>
        <taxon>Dothideomycetes</taxon>
        <taxon>Dothideomycetes incertae sedis</taxon>
        <taxon>Botryosphaeriales</taxon>
        <taxon>Botryosphaeriaceae</taxon>
        <taxon>Macrophomina</taxon>
    </lineage>
</organism>
<dbReference type="Proteomes" id="UP000774617">
    <property type="component" value="Unassembled WGS sequence"/>
</dbReference>
<evidence type="ECO:0008006" key="8">
    <source>
        <dbReference type="Google" id="ProtNLM"/>
    </source>
</evidence>
<dbReference type="Gene3D" id="4.10.910.10">
    <property type="entry name" value="30s ribosomal protein s13, domain 2"/>
    <property type="match status" value="1"/>
</dbReference>
<evidence type="ECO:0000313" key="7">
    <source>
        <dbReference type="Proteomes" id="UP000774617"/>
    </source>
</evidence>
<evidence type="ECO:0000256" key="3">
    <source>
        <dbReference type="ARBA" id="ARBA00023274"/>
    </source>
</evidence>
<dbReference type="PROSITE" id="PS00646">
    <property type="entry name" value="RIBOSOMAL_S13_1"/>
    <property type="match status" value="1"/>
</dbReference>
<evidence type="ECO:0000313" key="6">
    <source>
        <dbReference type="EMBL" id="KAH7062182.1"/>
    </source>
</evidence>
<comment type="similarity">
    <text evidence="1 4">Belongs to the universal ribosomal protein uS13 family.</text>
</comment>
<evidence type="ECO:0000256" key="1">
    <source>
        <dbReference type="ARBA" id="ARBA00008080"/>
    </source>
</evidence>
<proteinExistence type="inferred from homology"/>
<dbReference type="Gene3D" id="1.10.8.50">
    <property type="match status" value="1"/>
</dbReference>
<dbReference type="Pfam" id="PF00416">
    <property type="entry name" value="Ribosomal_S13"/>
    <property type="match status" value="1"/>
</dbReference>
<dbReference type="EMBL" id="JAGTJR010000003">
    <property type="protein sequence ID" value="KAH7062182.1"/>
    <property type="molecule type" value="Genomic_DNA"/>
</dbReference>
<dbReference type="InterPro" id="IPR001892">
    <property type="entry name" value="Ribosomal_uS13"/>
</dbReference>
<dbReference type="InterPro" id="IPR010979">
    <property type="entry name" value="Ribosomal_uS13-like_H2TH"/>
</dbReference>
<comment type="caution">
    <text evidence="6">The sequence shown here is derived from an EMBL/GenBank/DDBJ whole genome shotgun (WGS) entry which is preliminary data.</text>
</comment>
<evidence type="ECO:0000256" key="2">
    <source>
        <dbReference type="ARBA" id="ARBA00022980"/>
    </source>
</evidence>
<name>A0ABQ8GQA5_9PEZI</name>
<accession>A0ABQ8GQA5</accession>
<evidence type="ECO:0000256" key="4">
    <source>
        <dbReference type="RuleBase" id="RU003830"/>
    </source>
</evidence>
<feature type="region of interest" description="Disordered" evidence="5">
    <location>
        <begin position="89"/>
        <end position="119"/>
    </location>
</feature>
<dbReference type="InterPro" id="IPR018269">
    <property type="entry name" value="Ribosomal_uS13_CS"/>
</dbReference>
<dbReference type="SUPFAM" id="SSF46946">
    <property type="entry name" value="S13-like H2TH domain"/>
    <property type="match status" value="1"/>
</dbReference>
<reference evidence="6 7" key="1">
    <citation type="journal article" date="2021" name="Nat. Commun.">
        <title>Genetic determinants of endophytism in the Arabidopsis root mycobiome.</title>
        <authorList>
            <person name="Mesny F."/>
            <person name="Miyauchi S."/>
            <person name="Thiergart T."/>
            <person name="Pickel B."/>
            <person name="Atanasova L."/>
            <person name="Karlsson M."/>
            <person name="Huettel B."/>
            <person name="Barry K.W."/>
            <person name="Haridas S."/>
            <person name="Chen C."/>
            <person name="Bauer D."/>
            <person name="Andreopoulos W."/>
            <person name="Pangilinan J."/>
            <person name="LaButti K."/>
            <person name="Riley R."/>
            <person name="Lipzen A."/>
            <person name="Clum A."/>
            <person name="Drula E."/>
            <person name="Henrissat B."/>
            <person name="Kohler A."/>
            <person name="Grigoriev I.V."/>
            <person name="Martin F.M."/>
            <person name="Hacquard S."/>
        </authorList>
    </citation>
    <scope>NUCLEOTIDE SEQUENCE [LARGE SCALE GENOMIC DNA]</scope>
    <source>
        <strain evidence="6 7">MPI-SDFR-AT-0080</strain>
    </source>
</reference>
<protein>
    <recommendedName>
        <fullName evidence="8">Ribosomal protein S13</fullName>
    </recommendedName>
</protein>
<dbReference type="PANTHER" id="PTHR10871:SF1">
    <property type="entry name" value="SMALL RIBOSOMAL SUBUNIT PROTEIN US13M"/>
    <property type="match status" value="1"/>
</dbReference>
<dbReference type="HAMAP" id="MF_01315">
    <property type="entry name" value="Ribosomal_uS13"/>
    <property type="match status" value="1"/>
</dbReference>
<dbReference type="PROSITE" id="PS50159">
    <property type="entry name" value="RIBOSOMAL_S13_2"/>
    <property type="match status" value="1"/>
</dbReference>